<name>A0A6F8XKZ8_9ACTN</name>
<proteinExistence type="predicted"/>
<gene>
    <name evidence="1" type="ORF">Pflav_009040</name>
</gene>
<dbReference type="AlphaFoldDB" id="A0A6F8XKZ8"/>
<organism evidence="1 2">
    <name type="scientific">Phytohabitans flavus</name>
    <dbReference type="NCBI Taxonomy" id="1076124"/>
    <lineage>
        <taxon>Bacteria</taxon>
        <taxon>Bacillati</taxon>
        <taxon>Actinomycetota</taxon>
        <taxon>Actinomycetes</taxon>
        <taxon>Micromonosporales</taxon>
        <taxon>Micromonosporaceae</taxon>
    </lineage>
</organism>
<dbReference type="KEGG" id="pfla:Pflav_009040"/>
<dbReference type="RefSeq" id="WP_173033897.1">
    <property type="nucleotide sequence ID" value="NZ_AP022870.1"/>
</dbReference>
<dbReference type="SUPFAM" id="SSF52540">
    <property type="entry name" value="P-loop containing nucleoside triphosphate hydrolases"/>
    <property type="match status" value="1"/>
</dbReference>
<reference evidence="1 2" key="1">
    <citation type="submission" date="2020-03" db="EMBL/GenBank/DDBJ databases">
        <title>Whole genome shotgun sequence of Phytohabitans flavus NBRC 107702.</title>
        <authorList>
            <person name="Komaki H."/>
            <person name="Tamura T."/>
        </authorList>
    </citation>
    <scope>NUCLEOTIDE SEQUENCE [LARGE SCALE GENOMIC DNA]</scope>
    <source>
        <strain evidence="1 2">NBRC 107702</strain>
    </source>
</reference>
<dbReference type="InterPro" id="IPR027417">
    <property type="entry name" value="P-loop_NTPase"/>
</dbReference>
<evidence type="ECO:0000313" key="2">
    <source>
        <dbReference type="Proteomes" id="UP000502508"/>
    </source>
</evidence>
<dbReference type="Gene3D" id="3.40.50.300">
    <property type="entry name" value="P-loop containing nucleotide triphosphate hydrolases"/>
    <property type="match status" value="1"/>
</dbReference>
<evidence type="ECO:0000313" key="1">
    <source>
        <dbReference type="EMBL" id="BCB74494.1"/>
    </source>
</evidence>
<accession>A0A6F8XKZ8</accession>
<dbReference type="EMBL" id="AP022870">
    <property type="protein sequence ID" value="BCB74494.1"/>
    <property type="molecule type" value="Genomic_DNA"/>
</dbReference>
<protein>
    <recommendedName>
        <fullName evidence="3">MinD-like ATPase involved in chromosome partitioning or flagellar assembly</fullName>
    </recommendedName>
</protein>
<keyword evidence="2" id="KW-1185">Reference proteome</keyword>
<reference evidence="1 2" key="2">
    <citation type="submission" date="2020-03" db="EMBL/GenBank/DDBJ databases">
        <authorList>
            <person name="Ichikawa N."/>
            <person name="Kimura A."/>
            <person name="Kitahashi Y."/>
            <person name="Uohara A."/>
        </authorList>
    </citation>
    <scope>NUCLEOTIDE SEQUENCE [LARGE SCALE GENOMIC DNA]</scope>
    <source>
        <strain evidence="1 2">NBRC 107702</strain>
    </source>
</reference>
<sequence>MLVAVASIKGSPFVTSVTVALAARWPVPGAVVVEADPAGGDLAFRFGHRREPGLSELAADTRAGDQGRDLAAYTQRIALGVDVVFAPADQLVDEPAGPHGRAPGQCVQVVQMVARNCLGLLRRAAADRLVVVDAGRLDWASPALPLVCAADVLLLATWPGVEAVDAVQVRRDRILALPGMRASVRLVVAGRPPCPVEEIAAAVGLPVAGQVPQDQRGAAVLAGRATPAWGGRGSSCPARPGRSRWRCMRRIRPAPAPVVGAPCRRCCGPRCRSRRQQW</sequence>
<dbReference type="Proteomes" id="UP000502508">
    <property type="component" value="Chromosome"/>
</dbReference>
<evidence type="ECO:0008006" key="3">
    <source>
        <dbReference type="Google" id="ProtNLM"/>
    </source>
</evidence>